<evidence type="ECO:0000313" key="2">
    <source>
        <dbReference type="EMBL" id="KAK8854078.1"/>
    </source>
</evidence>
<organism evidence="2 3">
    <name type="scientific">Tritrichomonas musculus</name>
    <dbReference type="NCBI Taxonomy" id="1915356"/>
    <lineage>
        <taxon>Eukaryota</taxon>
        <taxon>Metamonada</taxon>
        <taxon>Parabasalia</taxon>
        <taxon>Tritrichomonadida</taxon>
        <taxon>Tritrichomonadidae</taxon>
        <taxon>Tritrichomonas</taxon>
    </lineage>
</organism>
<protein>
    <submittedName>
        <fullName evidence="2">Plac8</fullName>
    </submittedName>
</protein>
<dbReference type="NCBIfam" id="TIGR01571">
    <property type="entry name" value="A_thal_Cys_rich"/>
    <property type="match status" value="1"/>
</dbReference>
<sequence length="157" mass="17779">MNNFSTGLFDCFSDCAICVYTFFCPSCALSDNWAQSRNEDCSICHFCAFAHPIWTRDNIRVKLGQREKQYVSDFIIYSCCTLCAICQDARELKHLKGNVLLQEHLVNQGNISEPIATPPSYSQPDPSYQQPVYVVQPGYPSPPPVFQDQGYPQQPPQ</sequence>
<feature type="region of interest" description="Disordered" evidence="1">
    <location>
        <begin position="116"/>
        <end position="157"/>
    </location>
</feature>
<dbReference type="EMBL" id="JAPFFF010000021">
    <property type="protein sequence ID" value="KAK8854078.1"/>
    <property type="molecule type" value="Genomic_DNA"/>
</dbReference>
<keyword evidence="3" id="KW-1185">Reference proteome</keyword>
<evidence type="ECO:0000256" key="1">
    <source>
        <dbReference type="SAM" id="MobiDB-lite"/>
    </source>
</evidence>
<dbReference type="Proteomes" id="UP001470230">
    <property type="component" value="Unassembled WGS sequence"/>
</dbReference>
<accession>A0ABR2HXH6</accession>
<evidence type="ECO:0000313" key="3">
    <source>
        <dbReference type="Proteomes" id="UP001470230"/>
    </source>
</evidence>
<proteinExistence type="predicted"/>
<gene>
    <name evidence="2" type="ORF">M9Y10_016628</name>
</gene>
<name>A0ABR2HXH6_9EUKA</name>
<comment type="caution">
    <text evidence="2">The sequence shown here is derived from an EMBL/GenBank/DDBJ whole genome shotgun (WGS) entry which is preliminary data.</text>
</comment>
<dbReference type="Pfam" id="PF04749">
    <property type="entry name" value="PLAC8"/>
    <property type="match status" value="1"/>
</dbReference>
<reference evidence="2 3" key="1">
    <citation type="submission" date="2024-04" db="EMBL/GenBank/DDBJ databases">
        <title>Tritrichomonas musculus Genome.</title>
        <authorList>
            <person name="Alves-Ferreira E."/>
            <person name="Grigg M."/>
            <person name="Lorenzi H."/>
            <person name="Galac M."/>
        </authorList>
    </citation>
    <scope>NUCLEOTIDE SEQUENCE [LARGE SCALE GENOMIC DNA]</scope>
    <source>
        <strain evidence="2 3">EAF2021</strain>
    </source>
</reference>
<dbReference type="InterPro" id="IPR006461">
    <property type="entry name" value="PLAC_motif_containing"/>
</dbReference>
<feature type="compositionally biased region" description="Low complexity" evidence="1">
    <location>
        <begin position="118"/>
        <end position="138"/>
    </location>
</feature>
<dbReference type="PANTHER" id="PTHR15907">
    <property type="entry name" value="DUF614 FAMILY PROTEIN-RELATED"/>
    <property type="match status" value="1"/>
</dbReference>